<dbReference type="GO" id="GO:0016887">
    <property type="term" value="F:ATP hydrolysis activity"/>
    <property type="evidence" value="ECO:0007669"/>
    <property type="project" value="InterPro"/>
</dbReference>
<keyword evidence="4 9" id="KW-0812">Transmembrane</keyword>
<feature type="transmembrane region" description="Helical" evidence="9">
    <location>
        <begin position="38"/>
        <end position="57"/>
    </location>
</feature>
<evidence type="ECO:0000256" key="1">
    <source>
        <dbReference type="ARBA" id="ARBA00004651"/>
    </source>
</evidence>
<feature type="transmembrane region" description="Helical" evidence="9">
    <location>
        <begin position="253"/>
        <end position="278"/>
    </location>
</feature>
<evidence type="ECO:0000256" key="3">
    <source>
        <dbReference type="ARBA" id="ARBA00022475"/>
    </source>
</evidence>
<evidence type="ECO:0000256" key="4">
    <source>
        <dbReference type="ARBA" id="ARBA00022692"/>
    </source>
</evidence>
<feature type="transmembrane region" description="Helical" evidence="9">
    <location>
        <begin position="285"/>
        <end position="309"/>
    </location>
</feature>
<feature type="transmembrane region" description="Helical" evidence="9">
    <location>
        <begin position="12"/>
        <end position="32"/>
    </location>
</feature>
<evidence type="ECO:0000259" key="10">
    <source>
        <dbReference type="PROSITE" id="PS50893"/>
    </source>
</evidence>
<keyword evidence="3" id="KW-1003">Cell membrane</keyword>
<dbReference type="RefSeq" id="WP_245900922.1">
    <property type="nucleotide sequence ID" value="NZ_QJSX01000008.1"/>
</dbReference>
<dbReference type="Proteomes" id="UP000248326">
    <property type="component" value="Unassembled WGS sequence"/>
</dbReference>
<keyword evidence="5" id="KW-0547">Nucleotide-binding</keyword>
<proteinExistence type="predicted"/>
<evidence type="ECO:0000256" key="2">
    <source>
        <dbReference type="ARBA" id="ARBA00022448"/>
    </source>
</evidence>
<keyword evidence="12" id="KW-1185">Reference proteome</keyword>
<protein>
    <submittedName>
        <fullName evidence="11">Amino acid/amide ABC transporter membrane protein 2 (HAAT family) /amino acid/amide ABC transporter ATP-binding protein 1 (HAAT family)</fullName>
    </submittedName>
</protein>
<keyword evidence="7 9" id="KW-1133">Transmembrane helix</keyword>
<feature type="transmembrane region" description="Helical" evidence="9">
    <location>
        <begin position="212"/>
        <end position="233"/>
    </location>
</feature>
<reference evidence="11 12" key="1">
    <citation type="submission" date="2018-06" db="EMBL/GenBank/DDBJ databases">
        <title>Genomic Encyclopedia of Type Strains, Phase IV (KMG-IV): sequencing the most valuable type-strain genomes for metagenomic binning, comparative biology and taxonomic classification.</title>
        <authorList>
            <person name="Goeker M."/>
        </authorList>
    </citation>
    <scope>NUCLEOTIDE SEQUENCE [LARGE SCALE GENOMIC DNA]</scope>
    <source>
        <strain evidence="11 12">DSM 18048</strain>
    </source>
</reference>
<dbReference type="PANTHER" id="PTHR45772">
    <property type="entry name" value="CONSERVED COMPONENT OF ABC TRANSPORTER FOR NATURAL AMINO ACIDS-RELATED"/>
    <property type="match status" value="1"/>
</dbReference>
<dbReference type="CDD" id="cd03219">
    <property type="entry name" value="ABC_Mj1267_LivG_branched"/>
    <property type="match status" value="1"/>
</dbReference>
<keyword evidence="8 9" id="KW-0472">Membrane</keyword>
<dbReference type="Gene3D" id="3.40.50.300">
    <property type="entry name" value="P-loop containing nucleotide triphosphate hydrolases"/>
    <property type="match status" value="1"/>
</dbReference>
<gene>
    <name evidence="11" type="ORF">DES52_10836</name>
</gene>
<dbReference type="InterPro" id="IPR051120">
    <property type="entry name" value="ABC_AA/LPS_Transport"/>
</dbReference>
<evidence type="ECO:0000256" key="5">
    <source>
        <dbReference type="ARBA" id="ARBA00022741"/>
    </source>
</evidence>
<feature type="transmembrane region" description="Helical" evidence="9">
    <location>
        <begin position="118"/>
        <end position="135"/>
    </location>
</feature>
<dbReference type="PROSITE" id="PS50893">
    <property type="entry name" value="ABC_TRANSPORTER_2"/>
    <property type="match status" value="1"/>
</dbReference>
<feature type="transmembrane region" description="Helical" evidence="9">
    <location>
        <begin position="92"/>
        <end position="111"/>
    </location>
</feature>
<evidence type="ECO:0000256" key="7">
    <source>
        <dbReference type="ARBA" id="ARBA00022989"/>
    </source>
</evidence>
<accession>A0A318S745</accession>
<dbReference type="SUPFAM" id="SSF52540">
    <property type="entry name" value="P-loop containing nucleoside triphosphate hydrolases"/>
    <property type="match status" value="1"/>
</dbReference>
<dbReference type="FunFam" id="3.40.50.300:FF:000421">
    <property type="entry name" value="Branched-chain amino acid ABC transporter ATP-binding protein"/>
    <property type="match status" value="1"/>
</dbReference>
<evidence type="ECO:0000256" key="9">
    <source>
        <dbReference type="SAM" id="Phobius"/>
    </source>
</evidence>
<dbReference type="CDD" id="cd06581">
    <property type="entry name" value="TM_PBP1_LivM_like"/>
    <property type="match status" value="1"/>
</dbReference>
<sequence length="598" mass="64025">MSATSGVKASGVQTRTFVAGGALLLAVALPLLLPDFGVTLLGNIGIFSLVALGLVLLTGVAGSTSFGQAAFMGVGAYTTAILTTRLEWSPWLALLAAFGMTALVALILGAVTLRMSGHYLPLATIAWGISLYYVFGNATDLTGGFTGLREVPPLSVLGVQLTSGRTYVYLILLIVILAAVGVQNLLSSRTGRAIRALRGGSVVAESFGADTYWLRIQTFLVAALLACLAGWLYAHFWRFVNPTPFGLNIGIEFLFMAVLGGSGFVWGALLGAGAITLLKNWLQDILPALFGQAGSYETIFFGLLIILMLQYSRRGLWPILDRLVPPRTPKVFGQAPLLSARSKPANGEEVLRVEHVVKQFGGLRAVNDVSFTLHAGEILGLIGPNGAGKSTMFNLVTGVNPATSGRVVLRGRDVTKLPARAISRLGVGRTFQHVKLFPEMTLVENAMMGGYARARGGLLASMLHLERRDEASLQAEALREIERVGLRDQAWNQAGNLPLGKQRLLEIARALVADPALLLLDEPAAGLRYHEKQELATLLRKLKAEGVTILLVEHDMDLVMNLADRLVVMNYGEKLAEGTPAEVQRHEGVREAYLGGVA</sequence>
<evidence type="ECO:0000313" key="12">
    <source>
        <dbReference type="Proteomes" id="UP000248326"/>
    </source>
</evidence>
<evidence type="ECO:0000313" key="11">
    <source>
        <dbReference type="EMBL" id="PYE53507.1"/>
    </source>
</evidence>
<name>A0A318S745_9DEIO</name>
<evidence type="ECO:0000256" key="8">
    <source>
        <dbReference type="ARBA" id="ARBA00023136"/>
    </source>
</evidence>
<dbReference type="GO" id="GO:0005886">
    <property type="term" value="C:plasma membrane"/>
    <property type="evidence" value="ECO:0007669"/>
    <property type="project" value="UniProtKB-SubCell"/>
</dbReference>
<dbReference type="AlphaFoldDB" id="A0A318S745"/>
<keyword evidence="2" id="KW-0813">Transport</keyword>
<dbReference type="GO" id="GO:0005524">
    <property type="term" value="F:ATP binding"/>
    <property type="evidence" value="ECO:0007669"/>
    <property type="project" value="UniProtKB-KW"/>
</dbReference>
<feature type="transmembrane region" description="Helical" evidence="9">
    <location>
        <begin position="167"/>
        <end position="186"/>
    </location>
</feature>
<dbReference type="InterPro" id="IPR003593">
    <property type="entry name" value="AAA+_ATPase"/>
</dbReference>
<comment type="caution">
    <text evidence="11">The sequence shown here is derived from an EMBL/GenBank/DDBJ whole genome shotgun (WGS) entry which is preliminary data.</text>
</comment>
<keyword evidence="6 11" id="KW-0067">ATP-binding</keyword>
<dbReference type="GO" id="GO:0015658">
    <property type="term" value="F:branched-chain amino acid transmembrane transporter activity"/>
    <property type="evidence" value="ECO:0007669"/>
    <property type="project" value="InterPro"/>
</dbReference>
<dbReference type="Pfam" id="PF02653">
    <property type="entry name" value="BPD_transp_2"/>
    <property type="match status" value="1"/>
</dbReference>
<dbReference type="SMART" id="SM00382">
    <property type="entry name" value="AAA"/>
    <property type="match status" value="1"/>
</dbReference>
<organism evidence="11 12">
    <name type="scientific">Deinococcus yavapaiensis KR-236</name>
    <dbReference type="NCBI Taxonomy" id="694435"/>
    <lineage>
        <taxon>Bacteria</taxon>
        <taxon>Thermotogati</taxon>
        <taxon>Deinococcota</taxon>
        <taxon>Deinococci</taxon>
        <taxon>Deinococcales</taxon>
        <taxon>Deinococcaceae</taxon>
        <taxon>Deinococcus</taxon>
    </lineage>
</organism>
<dbReference type="InterPro" id="IPR001851">
    <property type="entry name" value="ABC_transp_permease"/>
</dbReference>
<dbReference type="EMBL" id="QJSX01000008">
    <property type="protein sequence ID" value="PYE53507.1"/>
    <property type="molecule type" value="Genomic_DNA"/>
</dbReference>
<dbReference type="Pfam" id="PF12399">
    <property type="entry name" value="BCA_ABC_TP_C"/>
    <property type="match status" value="1"/>
</dbReference>
<dbReference type="InterPro" id="IPR027417">
    <property type="entry name" value="P-loop_NTPase"/>
</dbReference>
<dbReference type="InterPro" id="IPR003439">
    <property type="entry name" value="ABC_transporter-like_ATP-bd"/>
</dbReference>
<evidence type="ECO:0000256" key="6">
    <source>
        <dbReference type="ARBA" id="ARBA00022840"/>
    </source>
</evidence>
<dbReference type="Pfam" id="PF00005">
    <property type="entry name" value="ABC_tran"/>
    <property type="match status" value="1"/>
</dbReference>
<comment type="subcellular location">
    <subcellularLocation>
        <location evidence="1">Cell membrane</location>
        <topology evidence="1">Multi-pass membrane protein</topology>
    </subcellularLocation>
</comment>
<dbReference type="InterPro" id="IPR043428">
    <property type="entry name" value="LivM-like"/>
</dbReference>
<feature type="domain" description="ABC transporter" evidence="10">
    <location>
        <begin position="351"/>
        <end position="596"/>
    </location>
</feature>
<dbReference type="InterPro" id="IPR032823">
    <property type="entry name" value="BCA_ABC_TP_C"/>
</dbReference>
<dbReference type="PANTHER" id="PTHR45772:SF2">
    <property type="entry name" value="ABC TRANSPORTER ATP-BINDING PROTEIN"/>
    <property type="match status" value="1"/>
</dbReference>